<dbReference type="GO" id="GO:0006508">
    <property type="term" value="P:proteolysis"/>
    <property type="evidence" value="ECO:0007669"/>
    <property type="project" value="InterPro"/>
</dbReference>
<dbReference type="PANTHER" id="PTHR24256">
    <property type="entry name" value="TRYPTASE-RELATED"/>
    <property type="match status" value="1"/>
</dbReference>
<dbReference type="Gene3D" id="2.40.10.10">
    <property type="entry name" value="Trypsin-like serine proteases"/>
    <property type="match status" value="1"/>
</dbReference>
<name>A0AB32ZUG8_ALTME</name>
<evidence type="ECO:0000313" key="4">
    <source>
        <dbReference type="EMBL" id="AFT73210.1"/>
    </source>
</evidence>
<dbReference type="Proteomes" id="UP000006296">
    <property type="component" value="Chromosome"/>
</dbReference>
<dbReference type="InterPro" id="IPR043504">
    <property type="entry name" value="Peptidase_S1_PA_chymotrypsin"/>
</dbReference>
<dbReference type="AlphaFoldDB" id="A0AB32ZUG8"/>
<evidence type="ECO:0000256" key="1">
    <source>
        <dbReference type="ARBA" id="ARBA00023157"/>
    </source>
</evidence>
<evidence type="ECO:0000256" key="2">
    <source>
        <dbReference type="SAM" id="SignalP"/>
    </source>
</evidence>
<evidence type="ECO:0000313" key="5">
    <source>
        <dbReference type="Proteomes" id="UP000006296"/>
    </source>
</evidence>
<dbReference type="GO" id="GO:0004252">
    <property type="term" value="F:serine-type endopeptidase activity"/>
    <property type="evidence" value="ECO:0007669"/>
    <property type="project" value="InterPro"/>
</dbReference>
<dbReference type="RefSeq" id="WP_014975586.1">
    <property type="nucleotide sequence ID" value="NC_018678.1"/>
</dbReference>
<protein>
    <submittedName>
        <fullName evidence="4">Peptidase</fullName>
    </submittedName>
</protein>
<sequence>MRVLVFFFAVFIATSSNAVVKRHDIPSRNYVLEKVPEYLIDLPHEGHGVLIKPQWVVTVAHTIFYNYIGKKLRVGDKIFEIEEVHIHPLYIEPDEALFKGDAAPLMKFLESRSDIALIKLSSPVTTREPIDIYPNIDQAGKEITVFGRGATGNGEIGENLETKSLRELNHFRNIIESSKGNWLSYKFNKPPDALPLEGMHGAGDSGGASVIIENGKAYLVGLSSWQVWRGDLANFKGGLYGTTAYQVRVSNYRDWIESVLGNS</sequence>
<feature type="domain" description="Peptidase S1" evidence="3">
    <location>
        <begin position="48"/>
        <end position="261"/>
    </location>
</feature>
<gene>
    <name evidence="4" type="ordered locus">AMEC673_02545</name>
</gene>
<dbReference type="SUPFAM" id="SSF50494">
    <property type="entry name" value="Trypsin-like serine proteases"/>
    <property type="match status" value="1"/>
</dbReference>
<accession>A0AB32ZUG8</accession>
<feature type="signal peptide" evidence="2">
    <location>
        <begin position="1"/>
        <end position="18"/>
    </location>
</feature>
<dbReference type="KEGG" id="amg:AMEC673_02545"/>
<proteinExistence type="predicted"/>
<dbReference type="InterPro" id="IPR009003">
    <property type="entry name" value="Peptidase_S1_PA"/>
</dbReference>
<dbReference type="InterPro" id="IPR051487">
    <property type="entry name" value="Ser/Thr_Proteases_Immune/Dev"/>
</dbReference>
<evidence type="ECO:0000259" key="3">
    <source>
        <dbReference type="PROSITE" id="PS50240"/>
    </source>
</evidence>
<dbReference type="PRINTS" id="PR00722">
    <property type="entry name" value="CHYMOTRYPSIN"/>
</dbReference>
<feature type="chain" id="PRO_5044209451" evidence="2">
    <location>
        <begin position="19"/>
        <end position="263"/>
    </location>
</feature>
<keyword evidence="2" id="KW-0732">Signal</keyword>
<dbReference type="EMBL" id="CP003844">
    <property type="protein sequence ID" value="AFT73210.1"/>
    <property type="molecule type" value="Genomic_DNA"/>
</dbReference>
<dbReference type="Pfam" id="PF00089">
    <property type="entry name" value="Trypsin"/>
    <property type="match status" value="1"/>
</dbReference>
<dbReference type="InterPro" id="IPR001254">
    <property type="entry name" value="Trypsin_dom"/>
</dbReference>
<dbReference type="InterPro" id="IPR001314">
    <property type="entry name" value="Peptidase_S1A"/>
</dbReference>
<dbReference type="PROSITE" id="PS50240">
    <property type="entry name" value="TRYPSIN_DOM"/>
    <property type="match status" value="1"/>
</dbReference>
<keyword evidence="1" id="KW-1015">Disulfide bond</keyword>
<dbReference type="SMART" id="SM00020">
    <property type="entry name" value="Tryp_SPc"/>
    <property type="match status" value="1"/>
</dbReference>
<reference evidence="5" key="1">
    <citation type="journal article" date="2012" name="Sci. Rep.">
        <title>Genomes of surface isolates of Alteromonas macleodii: the life of a widespread marine opportunistic copiotroph.</title>
        <authorList>
            <person name="Lopez-Perez M."/>
            <person name="Gonzaga A."/>
            <person name="Martin-Cuadrado A.B."/>
            <person name="Onyshchenko O."/>
            <person name="Ghavidel A."/>
            <person name="Ghai R."/>
            <person name="Rodriguez-Valera F."/>
        </authorList>
    </citation>
    <scope>NUCLEOTIDE SEQUENCE [LARGE SCALE GENOMIC DNA]</scope>
    <source>
        <strain evidence="5">English Channel 673</strain>
    </source>
</reference>
<organism evidence="4 5">
    <name type="scientific">Alteromonas macleodii (strain English Channel 673)</name>
    <dbReference type="NCBI Taxonomy" id="1004788"/>
    <lineage>
        <taxon>Bacteria</taxon>
        <taxon>Pseudomonadati</taxon>
        <taxon>Pseudomonadota</taxon>
        <taxon>Gammaproteobacteria</taxon>
        <taxon>Alteromonadales</taxon>
        <taxon>Alteromonadaceae</taxon>
        <taxon>Alteromonas/Salinimonas group</taxon>
        <taxon>Alteromonas</taxon>
    </lineage>
</organism>